<keyword evidence="2" id="KW-1185">Reference proteome</keyword>
<accession>A0A1X6YI66</accession>
<dbReference type="Proteomes" id="UP000193207">
    <property type="component" value="Unassembled WGS sequence"/>
</dbReference>
<dbReference type="EMBL" id="FWFU01000001">
    <property type="protein sequence ID" value="SLN21979.1"/>
    <property type="molecule type" value="Genomic_DNA"/>
</dbReference>
<sequence length="97" mass="10656">MLISWNSIQGFVPCRAGFGIPGFGVAQIGSFQTPQIRLALRQEQATAPRITALGGFCTNLQMRQPISVQNRRTKRTICTNLGARNRVRRHASSSASQ</sequence>
<name>A0A1X6YI66_9RHOB</name>
<reference evidence="1 2" key="1">
    <citation type="submission" date="2017-03" db="EMBL/GenBank/DDBJ databases">
        <authorList>
            <person name="Afonso C.L."/>
            <person name="Miller P.J."/>
            <person name="Scott M.A."/>
            <person name="Spackman E."/>
            <person name="Goraichik I."/>
            <person name="Dimitrov K.M."/>
            <person name="Suarez D.L."/>
            <person name="Swayne D.E."/>
        </authorList>
    </citation>
    <scope>NUCLEOTIDE SEQUENCE [LARGE SCALE GENOMIC DNA]</scope>
    <source>
        <strain evidence="1 2">CECT 8110</strain>
    </source>
</reference>
<organism evidence="1 2">
    <name type="scientific">Roseovarius halotolerans</name>
    <dbReference type="NCBI Taxonomy" id="505353"/>
    <lineage>
        <taxon>Bacteria</taxon>
        <taxon>Pseudomonadati</taxon>
        <taxon>Pseudomonadota</taxon>
        <taxon>Alphaproteobacteria</taxon>
        <taxon>Rhodobacterales</taxon>
        <taxon>Roseobacteraceae</taxon>
        <taxon>Roseovarius</taxon>
    </lineage>
</organism>
<dbReference type="AlphaFoldDB" id="A0A1X6YI66"/>
<protein>
    <submittedName>
        <fullName evidence="1">Uncharacterized protein</fullName>
    </submittedName>
</protein>
<proteinExistence type="predicted"/>
<evidence type="ECO:0000313" key="1">
    <source>
        <dbReference type="EMBL" id="SLN21979.1"/>
    </source>
</evidence>
<evidence type="ECO:0000313" key="2">
    <source>
        <dbReference type="Proteomes" id="UP000193207"/>
    </source>
</evidence>
<gene>
    <name evidence="1" type="ORF">ROH8110_00820</name>
</gene>